<keyword evidence="6" id="KW-1185">Reference proteome</keyword>
<dbReference type="PANTHER" id="PTHR24220:SF685">
    <property type="entry name" value="ABC TRANSPORTER RELATED"/>
    <property type="match status" value="1"/>
</dbReference>
<dbReference type="InterPro" id="IPR003439">
    <property type="entry name" value="ABC_transporter-like_ATP-bd"/>
</dbReference>
<dbReference type="InterPro" id="IPR015854">
    <property type="entry name" value="ABC_transpr_LolD-like"/>
</dbReference>
<protein>
    <submittedName>
        <fullName evidence="5">ABC transporter ATP-binding protein</fullName>
    </submittedName>
</protein>
<dbReference type="PANTHER" id="PTHR24220">
    <property type="entry name" value="IMPORT ATP-BINDING PROTEIN"/>
    <property type="match status" value="1"/>
</dbReference>
<keyword evidence="1" id="KW-0547">Nucleotide-binding</keyword>
<dbReference type="EMBL" id="BONP01000013">
    <property type="protein sequence ID" value="GIG40597.1"/>
    <property type="molecule type" value="Genomic_DNA"/>
</dbReference>
<dbReference type="PROSITE" id="PS50893">
    <property type="entry name" value="ABC_TRANSPORTER_2"/>
    <property type="match status" value="2"/>
</dbReference>
<evidence type="ECO:0000313" key="6">
    <source>
        <dbReference type="Proteomes" id="UP000614741"/>
    </source>
</evidence>
<comment type="caution">
    <text evidence="5">The sequence shown here is derived from an EMBL/GenBank/DDBJ whole genome shotgun (WGS) entry which is preliminary data.</text>
</comment>
<dbReference type="Proteomes" id="UP000614741">
    <property type="component" value="Unassembled WGS sequence"/>
</dbReference>
<dbReference type="Pfam" id="PF00005">
    <property type="entry name" value="ABC_tran"/>
    <property type="match status" value="2"/>
</dbReference>
<sequence length="467" mass="48874">MTARVRGLTVLAPDGTPVLDRVDLELPAGLVTAVVGESGAGKTTLAHALVGHLGSGLRRTAGSVVVAGHDPFSADGRRAVRGRLAGLVPQDPASALDPQRRVGAQLRTAVRVARPRDPRARRLADVQDAVRSAALEPELLGRRPTQLSGGQAQRTLLAWALVTRPALLVLDEPTSGLDAATARDVAAAFTSLPWRPAVLVISHDDDLVARTADRTASMVAGRLGADGPRPGTRVRERARPSAPRHHDVDRAALVATGVTVRRGGRTILDGVDLSVGAGELVAVQGRSGSGKTSLARAVCGLVPPTAGELRVLGRVTPWDAGARARGGAPYVAYVGQDARAALHPQETVRRAVARARASAERLRRPRWGEAELLSRLRLPSDVLDRTPDRLSGGQRHRVALACALAADPAVLVCDETTAALDGATARLVLDALDDVRAATALPIVLVTHQDAVAARADRVLALRDGRL</sequence>
<evidence type="ECO:0000313" key="5">
    <source>
        <dbReference type="EMBL" id="GIG40597.1"/>
    </source>
</evidence>
<accession>A0ABQ4DNN5</accession>
<evidence type="ECO:0000256" key="2">
    <source>
        <dbReference type="ARBA" id="ARBA00022840"/>
    </source>
</evidence>
<evidence type="ECO:0000256" key="1">
    <source>
        <dbReference type="ARBA" id="ARBA00022741"/>
    </source>
</evidence>
<evidence type="ECO:0000256" key="3">
    <source>
        <dbReference type="SAM" id="MobiDB-lite"/>
    </source>
</evidence>
<dbReference type="GO" id="GO:0005524">
    <property type="term" value="F:ATP binding"/>
    <property type="evidence" value="ECO:0007669"/>
    <property type="project" value="UniProtKB-KW"/>
</dbReference>
<feature type="domain" description="ABC transporter" evidence="4">
    <location>
        <begin position="253"/>
        <end position="467"/>
    </location>
</feature>
<feature type="compositionally biased region" description="Basic and acidic residues" evidence="3">
    <location>
        <begin position="233"/>
        <end position="246"/>
    </location>
</feature>
<dbReference type="SMART" id="SM00382">
    <property type="entry name" value="AAA"/>
    <property type="match status" value="2"/>
</dbReference>
<keyword evidence="2 5" id="KW-0067">ATP-binding</keyword>
<dbReference type="RefSeq" id="WP_203674436.1">
    <property type="nucleotide sequence ID" value="NZ_BONP01000013.1"/>
</dbReference>
<feature type="region of interest" description="Disordered" evidence="3">
    <location>
        <begin position="221"/>
        <end position="246"/>
    </location>
</feature>
<dbReference type="InterPro" id="IPR003593">
    <property type="entry name" value="AAA+_ATPase"/>
</dbReference>
<gene>
    <name evidence="5" type="ORF">Cph01nite_23590</name>
</gene>
<feature type="domain" description="ABC transporter" evidence="4">
    <location>
        <begin position="3"/>
        <end position="245"/>
    </location>
</feature>
<dbReference type="SUPFAM" id="SSF52540">
    <property type="entry name" value="P-loop containing nucleoside triphosphate hydrolases"/>
    <property type="match status" value="2"/>
</dbReference>
<dbReference type="Gene3D" id="3.40.50.300">
    <property type="entry name" value="P-loop containing nucleotide triphosphate hydrolases"/>
    <property type="match status" value="2"/>
</dbReference>
<proteinExistence type="predicted"/>
<evidence type="ECO:0000259" key="4">
    <source>
        <dbReference type="PROSITE" id="PS50893"/>
    </source>
</evidence>
<name>A0ABQ4DNN5_9CELL</name>
<reference evidence="5 6" key="1">
    <citation type="submission" date="2021-01" db="EMBL/GenBank/DDBJ databases">
        <title>Whole genome shotgun sequence of Cellulomonas phragmiteti NBRC 110785.</title>
        <authorList>
            <person name="Komaki H."/>
            <person name="Tamura T."/>
        </authorList>
    </citation>
    <scope>NUCLEOTIDE SEQUENCE [LARGE SCALE GENOMIC DNA]</scope>
    <source>
        <strain evidence="5 6">NBRC 110785</strain>
    </source>
</reference>
<organism evidence="5 6">
    <name type="scientific">Cellulomonas phragmiteti</name>
    <dbReference type="NCBI Taxonomy" id="478780"/>
    <lineage>
        <taxon>Bacteria</taxon>
        <taxon>Bacillati</taxon>
        <taxon>Actinomycetota</taxon>
        <taxon>Actinomycetes</taxon>
        <taxon>Micrococcales</taxon>
        <taxon>Cellulomonadaceae</taxon>
        <taxon>Cellulomonas</taxon>
    </lineage>
</organism>
<dbReference type="InterPro" id="IPR027417">
    <property type="entry name" value="P-loop_NTPase"/>
</dbReference>